<feature type="domain" description="NAD(P)-binding" evidence="1">
    <location>
        <begin position="11"/>
        <end position="199"/>
    </location>
</feature>
<dbReference type="PANTHER" id="PTHR43355">
    <property type="entry name" value="FLAVIN REDUCTASE (NADPH)"/>
    <property type="match status" value="1"/>
</dbReference>
<dbReference type="InterPro" id="IPR051606">
    <property type="entry name" value="Polyketide_Oxido-like"/>
</dbReference>
<name>A0A127VDH1_9SPHI</name>
<keyword evidence="3" id="KW-1185">Reference proteome</keyword>
<dbReference type="PATRIC" id="fig|188932.3.peg.2566"/>
<dbReference type="Gene3D" id="3.40.50.720">
    <property type="entry name" value="NAD(P)-binding Rossmann-like Domain"/>
    <property type="match status" value="1"/>
</dbReference>
<dbReference type="RefSeq" id="WP_068401247.1">
    <property type="nucleotide sequence ID" value="NZ_CP014504.1"/>
</dbReference>
<dbReference type="GO" id="GO:0016646">
    <property type="term" value="F:oxidoreductase activity, acting on the CH-NH group of donors, NAD or NADP as acceptor"/>
    <property type="evidence" value="ECO:0007669"/>
    <property type="project" value="TreeGrafter"/>
</dbReference>
<gene>
    <name evidence="2" type="ORF">AY601_2455</name>
</gene>
<dbReference type="SUPFAM" id="SSF51735">
    <property type="entry name" value="NAD(P)-binding Rossmann-fold domains"/>
    <property type="match status" value="1"/>
</dbReference>
<dbReference type="Pfam" id="PF13460">
    <property type="entry name" value="NAD_binding_10"/>
    <property type="match status" value="1"/>
</dbReference>
<dbReference type="OrthoDB" id="9790734at2"/>
<protein>
    <submittedName>
        <fullName evidence="2">Epimerase</fullName>
    </submittedName>
</protein>
<dbReference type="InterPro" id="IPR016040">
    <property type="entry name" value="NAD(P)-bd_dom"/>
</dbReference>
<dbReference type="KEGG" id="pcm:AY601_2455"/>
<dbReference type="EMBL" id="CP014504">
    <property type="protein sequence ID" value="AMP99345.1"/>
    <property type="molecule type" value="Genomic_DNA"/>
</dbReference>
<dbReference type="AlphaFoldDB" id="A0A127VDH1"/>
<sequence>MKQAIKVALSGATGKAGQYLLQELLNNGYQVKSLIRKPKDYKISHPALEIVSGDIKDLTTANQLIEGCNAVISTIGQNKDEVLISSLATENIIKAMEKFKLSRYILLTGSNLEVPGDQKSAKNLEGTAWMKATFPAIVADKQKAYELLTRSSIDWTIVRLPWIEKTMERRGLAINLKDCLEELISTTDLADFLISQLTDTAYIKKAPFVASKLKL</sequence>
<reference evidence="2 3" key="1">
    <citation type="submission" date="2016-03" db="EMBL/GenBank/DDBJ databases">
        <title>Complete genome sequence of Pedobacter cryoconitis PAMC 27485.</title>
        <authorList>
            <person name="Lee J."/>
            <person name="Kim O.-S."/>
        </authorList>
    </citation>
    <scope>NUCLEOTIDE SEQUENCE [LARGE SCALE GENOMIC DNA]</scope>
    <source>
        <strain evidence="2 3">PAMC 27485</strain>
    </source>
</reference>
<evidence type="ECO:0000313" key="2">
    <source>
        <dbReference type="EMBL" id="AMP99345.1"/>
    </source>
</evidence>
<accession>A0A127VDH1</accession>
<dbReference type="PANTHER" id="PTHR43355:SF2">
    <property type="entry name" value="FLAVIN REDUCTASE (NADPH)"/>
    <property type="match status" value="1"/>
</dbReference>
<evidence type="ECO:0000313" key="3">
    <source>
        <dbReference type="Proteomes" id="UP000071561"/>
    </source>
</evidence>
<evidence type="ECO:0000259" key="1">
    <source>
        <dbReference type="Pfam" id="PF13460"/>
    </source>
</evidence>
<dbReference type="InterPro" id="IPR036291">
    <property type="entry name" value="NAD(P)-bd_dom_sf"/>
</dbReference>
<dbReference type="Proteomes" id="UP000071561">
    <property type="component" value="Chromosome"/>
</dbReference>
<organism evidence="2 3">
    <name type="scientific">Pedobacter cryoconitis</name>
    <dbReference type="NCBI Taxonomy" id="188932"/>
    <lineage>
        <taxon>Bacteria</taxon>
        <taxon>Pseudomonadati</taxon>
        <taxon>Bacteroidota</taxon>
        <taxon>Sphingobacteriia</taxon>
        <taxon>Sphingobacteriales</taxon>
        <taxon>Sphingobacteriaceae</taxon>
        <taxon>Pedobacter</taxon>
    </lineage>
</organism>
<proteinExistence type="predicted"/>